<reference evidence="3" key="1">
    <citation type="journal article" date="2021" name="Proc. Natl. Acad. Sci. U.S.A.">
        <title>Three genomes in the algal genus Volvox reveal the fate of a haploid sex-determining region after a transition to homothallism.</title>
        <authorList>
            <person name="Yamamoto K."/>
            <person name="Hamaji T."/>
            <person name="Kawai-Toyooka H."/>
            <person name="Matsuzaki R."/>
            <person name="Takahashi F."/>
            <person name="Nishimura Y."/>
            <person name="Kawachi M."/>
            <person name="Noguchi H."/>
            <person name="Minakuchi Y."/>
            <person name="Umen J.G."/>
            <person name="Toyoda A."/>
            <person name="Nozaki H."/>
        </authorList>
    </citation>
    <scope>NUCLEOTIDE SEQUENCE</scope>
    <source>
        <strain evidence="3">NIES-3780</strain>
    </source>
</reference>
<dbReference type="PANTHER" id="PTHR12121">
    <property type="entry name" value="CARBON CATABOLITE REPRESSOR PROTEIN 4"/>
    <property type="match status" value="1"/>
</dbReference>
<feature type="region of interest" description="Disordered" evidence="1">
    <location>
        <begin position="31"/>
        <end position="60"/>
    </location>
</feature>
<feature type="compositionally biased region" description="Gly residues" evidence="1">
    <location>
        <begin position="325"/>
        <end position="337"/>
    </location>
</feature>
<dbReference type="AlphaFoldDB" id="A0A8J4B1A3"/>
<dbReference type="PANTHER" id="PTHR12121:SF100">
    <property type="entry name" value="POLY(A)-SPECIFIC RIBONUCLEASE"/>
    <property type="match status" value="1"/>
</dbReference>
<feature type="region of interest" description="Disordered" evidence="1">
    <location>
        <begin position="278"/>
        <end position="338"/>
    </location>
</feature>
<dbReference type="EMBL" id="BNCO01000012">
    <property type="protein sequence ID" value="GIL52034.1"/>
    <property type="molecule type" value="Genomic_DNA"/>
</dbReference>
<dbReference type="GO" id="GO:0000175">
    <property type="term" value="F:3'-5'-RNA exonuclease activity"/>
    <property type="evidence" value="ECO:0007669"/>
    <property type="project" value="TreeGrafter"/>
</dbReference>
<feature type="region of interest" description="Disordered" evidence="1">
    <location>
        <begin position="414"/>
        <end position="473"/>
    </location>
</feature>
<feature type="non-terminal residue" evidence="3">
    <location>
        <position position="774"/>
    </location>
</feature>
<proteinExistence type="predicted"/>
<feature type="compositionally biased region" description="Gly residues" evidence="1">
    <location>
        <begin position="51"/>
        <end position="60"/>
    </location>
</feature>
<name>A0A8J4B1A3_9CHLO</name>
<sequence length="774" mass="80504">NAWLLRNHQFGANPVGLTHYPGIAGGKKSRRFAPDYGSDEEEYGSIEAEGGQHGRSRGGGEVAAVGWPVSKSAEVAAARPRQRQHQPAGSHLVRQWISPRLGKPGLPGLLPLAAAVIVGETPQPLGWWDPTHGSFVQVPDHLGRLRCDPPADDVSHHSGVGVGAGNRNGGVKALAATRALAAAKATSVRSSSIRIVSYNVLGNTACMTSSGPLRKLPTAHRELSYRGPRLLQEVKSYDADVMCLQEVDVSVFQLWLHPWAEAEGYDILYLPRGATRPLQPTDLPPPPPRVNPFGNGTAATAKRRRTSLSAGAVTDNNDGEHDVGDSGGGGGGGGGGSSAAAMCPAEVDGVALLIRRKRLRVAAVRCTELSEQLPDSCQGSFWQSLRNRGVVAILALLQWVEDPRVNGADAAIQTAGSRSGGHGSAKVCDDGSRGVETIDGGNGGGGGGDDDGGSGSGGSSNGSNGGDGVDVDNGNGMFVVGTTHIWWDPRLPDVKVGEAHQLCRTVVEFLRSQGFQRPQDVPLVLCGDWNTRWLIFRTHRYDRVPPGGCLVGGVYELMTRGSLAPQHPHHPSTRRCTDEAVELHTSGLRLASAYLVANGREPAATVISHGFRDCLDYVWVSRGHWAVTATLNMPYLYGSDPRADEPARGGAGGDAETDGSGYEGDGSTPPPSNEGDTARDGSSGGSVGGIDLCCGGRSGGGGGISSSSGGGGGSSSGGGGGDDIIRVSWALGTPGCGWVWEMPVMPNEEWPSDHLAVGVELVLVGSKRALPLKP</sequence>
<dbReference type="InterPro" id="IPR005135">
    <property type="entry name" value="Endo/exonuclease/phosphatase"/>
</dbReference>
<comment type="caution">
    <text evidence="3">The sequence shown here is derived from an EMBL/GenBank/DDBJ whole genome shotgun (WGS) entry which is preliminary data.</text>
</comment>
<dbReference type="Gene3D" id="3.60.10.10">
    <property type="entry name" value="Endonuclease/exonuclease/phosphatase"/>
    <property type="match status" value="1"/>
</dbReference>
<dbReference type="InterPro" id="IPR036691">
    <property type="entry name" value="Endo/exonu/phosph_ase_sf"/>
</dbReference>
<evidence type="ECO:0000313" key="4">
    <source>
        <dbReference type="Proteomes" id="UP000747399"/>
    </source>
</evidence>
<feature type="domain" description="Endonuclease/exonuclease/phosphatase" evidence="2">
    <location>
        <begin position="196"/>
        <end position="338"/>
    </location>
</feature>
<feature type="region of interest" description="Disordered" evidence="1">
    <location>
        <begin position="644"/>
        <end position="684"/>
    </location>
</feature>
<keyword evidence="4" id="KW-1185">Reference proteome</keyword>
<evidence type="ECO:0000256" key="1">
    <source>
        <dbReference type="SAM" id="MobiDB-lite"/>
    </source>
</evidence>
<dbReference type="SUPFAM" id="SSF56219">
    <property type="entry name" value="DNase I-like"/>
    <property type="match status" value="1"/>
</dbReference>
<dbReference type="Proteomes" id="UP000747399">
    <property type="component" value="Unassembled WGS sequence"/>
</dbReference>
<feature type="region of interest" description="Disordered" evidence="1">
    <location>
        <begin position="701"/>
        <end position="721"/>
    </location>
</feature>
<protein>
    <recommendedName>
        <fullName evidence="2">Endonuclease/exonuclease/phosphatase domain-containing protein</fullName>
    </recommendedName>
</protein>
<feature type="compositionally biased region" description="Gly residues" evidence="1">
    <location>
        <begin position="440"/>
        <end position="468"/>
    </location>
</feature>
<dbReference type="InterPro" id="IPR050410">
    <property type="entry name" value="CCR4/nocturin_mRNA_transcr"/>
</dbReference>
<accession>A0A8J4B1A3</accession>
<organism evidence="3 4">
    <name type="scientific">Volvox africanus</name>
    <dbReference type="NCBI Taxonomy" id="51714"/>
    <lineage>
        <taxon>Eukaryota</taxon>
        <taxon>Viridiplantae</taxon>
        <taxon>Chlorophyta</taxon>
        <taxon>core chlorophytes</taxon>
        <taxon>Chlorophyceae</taxon>
        <taxon>CS clade</taxon>
        <taxon>Chlamydomonadales</taxon>
        <taxon>Volvocaceae</taxon>
        <taxon>Volvox</taxon>
    </lineage>
</organism>
<gene>
    <name evidence="3" type="ORF">Vafri_7993</name>
</gene>
<dbReference type="Pfam" id="PF03372">
    <property type="entry name" value="Exo_endo_phos"/>
    <property type="match status" value="1"/>
</dbReference>
<evidence type="ECO:0000313" key="3">
    <source>
        <dbReference type="EMBL" id="GIL52034.1"/>
    </source>
</evidence>
<evidence type="ECO:0000259" key="2">
    <source>
        <dbReference type="Pfam" id="PF03372"/>
    </source>
</evidence>